<organism evidence="10 11">
    <name type="scientific">Candidatus Competibacter denitrificans Run_A_D11</name>
    <dbReference type="NCBI Taxonomy" id="1400863"/>
    <lineage>
        <taxon>Bacteria</taxon>
        <taxon>Pseudomonadati</taxon>
        <taxon>Pseudomonadota</taxon>
        <taxon>Gammaproteobacteria</taxon>
        <taxon>Candidatus Competibacteraceae</taxon>
        <taxon>Candidatus Competibacter</taxon>
    </lineage>
</organism>
<sequence>MDRMLYVAMSGARQTLQAQAVVSHNLANANTAGFRQDLADFRSMPVFSEQGLPSRVYTMAERPGSDLRLGRVMTTGRDLDITLQGAGWLAVQGPDGQEAYTRSGDLQVGPSGQLTTADGRPVLGNSGPISIPPAAKITIGGDGTISVQPLGGNGASTVTVDRLKLVNPADNALYKDTTGLMRANDGQPFPADAAVRVQSGALESSNVNPAEALVGMIESARRFELQVKMMKVAEDNSSATNQLLRLE</sequence>
<dbReference type="NCBIfam" id="NF009280">
    <property type="entry name" value="PRK12640.1"/>
    <property type="match status" value="1"/>
</dbReference>
<evidence type="ECO:0000313" key="11">
    <source>
        <dbReference type="Proteomes" id="UP000035760"/>
    </source>
</evidence>
<evidence type="ECO:0000256" key="2">
    <source>
        <dbReference type="ARBA" id="ARBA00009677"/>
    </source>
</evidence>
<dbReference type="InterPro" id="IPR001444">
    <property type="entry name" value="Flag_bb_rod_N"/>
</dbReference>
<evidence type="ECO:0000259" key="7">
    <source>
        <dbReference type="Pfam" id="PF00460"/>
    </source>
</evidence>
<evidence type="ECO:0000313" key="10">
    <source>
        <dbReference type="EMBL" id="CDI02953.1"/>
    </source>
</evidence>
<dbReference type="InterPro" id="IPR053967">
    <property type="entry name" value="LlgE_F_G-like_D1"/>
</dbReference>
<dbReference type="GO" id="GO:0071978">
    <property type="term" value="P:bacterial-type flagellum-dependent swarming motility"/>
    <property type="evidence" value="ECO:0007669"/>
    <property type="project" value="TreeGrafter"/>
</dbReference>
<comment type="similarity">
    <text evidence="2 6">Belongs to the flagella basal body rod proteins family.</text>
</comment>
<dbReference type="PANTHER" id="PTHR30435">
    <property type="entry name" value="FLAGELLAR PROTEIN"/>
    <property type="match status" value="1"/>
</dbReference>
<gene>
    <name evidence="10" type="primary">flgF</name>
    <name evidence="10" type="ORF">BN873_360047</name>
</gene>
<keyword evidence="10" id="KW-0282">Flagellum</keyword>
<accession>W6MDJ1</accession>
<dbReference type="OrthoDB" id="9804559at2"/>
<name>W6MDJ1_9GAMM</name>
<dbReference type="STRING" id="1400863.BN873_360047"/>
<comment type="subunit">
    <text evidence="4 6">The basal body constitutes a major portion of the flagellar organelle and consists of five rings (E,L,P,S, and M) mounted on a central rod. The rod consists of about 26 subunits of FlgG in the distal portion, and FlgB, FlgC and FlgF are thought to build up the proximal portion of the rod with about 6 subunits each.</text>
</comment>
<dbReference type="Pfam" id="PF22692">
    <property type="entry name" value="LlgE_F_G_D1"/>
    <property type="match status" value="1"/>
</dbReference>
<dbReference type="SUPFAM" id="SSF117143">
    <property type="entry name" value="Flagellar hook protein flgE"/>
    <property type="match status" value="1"/>
</dbReference>
<dbReference type="InterPro" id="IPR037925">
    <property type="entry name" value="FlgE/F/G-like"/>
</dbReference>
<dbReference type="EMBL" id="CBTJ020000043">
    <property type="protein sequence ID" value="CDI02953.1"/>
    <property type="molecule type" value="Genomic_DNA"/>
</dbReference>
<dbReference type="Proteomes" id="UP000035760">
    <property type="component" value="Unassembled WGS sequence"/>
</dbReference>
<evidence type="ECO:0000256" key="5">
    <source>
        <dbReference type="ARBA" id="ARBA00040228"/>
    </source>
</evidence>
<dbReference type="Pfam" id="PF06429">
    <property type="entry name" value="Flg_bbr_C"/>
    <property type="match status" value="1"/>
</dbReference>
<dbReference type="Pfam" id="PF00460">
    <property type="entry name" value="Flg_bb_rod"/>
    <property type="match status" value="1"/>
</dbReference>
<keyword evidence="10" id="KW-0969">Cilium</keyword>
<evidence type="ECO:0000256" key="4">
    <source>
        <dbReference type="ARBA" id="ARBA00038560"/>
    </source>
</evidence>
<evidence type="ECO:0000259" key="9">
    <source>
        <dbReference type="Pfam" id="PF22692"/>
    </source>
</evidence>
<feature type="domain" description="Flagellar basal-body/hook protein C-terminal" evidence="8">
    <location>
        <begin position="198"/>
        <end position="243"/>
    </location>
</feature>
<dbReference type="PANTHER" id="PTHR30435:SF18">
    <property type="entry name" value="FLAGELLAR BASAL-BODY ROD PROTEIN FLGF"/>
    <property type="match status" value="1"/>
</dbReference>
<evidence type="ECO:0000259" key="8">
    <source>
        <dbReference type="Pfam" id="PF06429"/>
    </source>
</evidence>
<comment type="subcellular location">
    <subcellularLocation>
        <location evidence="1 6">Bacterial flagellum basal body</location>
    </subcellularLocation>
</comment>
<protein>
    <recommendedName>
        <fullName evidence="5 6">Flagellar basal-body rod protein FlgF</fullName>
    </recommendedName>
</protein>
<evidence type="ECO:0000256" key="6">
    <source>
        <dbReference type="RuleBase" id="RU362116"/>
    </source>
</evidence>
<feature type="domain" description="Flagellar basal body rod protein N-terminal" evidence="7">
    <location>
        <begin position="5"/>
        <end position="35"/>
    </location>
</feature>
<keyword evidence="10" id="KW-0966">Cell projection</keyword>
<reference evidence="10" key="1">
    <citation type="submission" date="2013-07" db="EMBL/GenBank/DDBJ databases">
        <authorList>
            <person name="McIlroy S."/>
        </authorList>
    </citation>
    <scope>NUCLEOTIDE SEQUENCE [LARGE SCALE GENOMIC DNA]</scope>
    <source>
        <strain evidence="10">Run_A_D11</strain>
    </source>
</reference>
<dbReference type="RefSeq" id="WP_048673502.1">
    <property type="nucleotide sequence ID" value="NZ_CBTJ020000043.1"/>
</dbReference>
<dbReference type="InterPro" id="IPR010930">
    <property type="entry name" value="Flg_bb/hook_C_dom"/>
</dbReference>
<keyword evidence="11" id="KW-1185">Reference proteome</keyword>
<proteinExistence type="inferred from homology"/>
<comment type="caution">
    <text evidence="10">The sequence shown here is derived from an EMBL/GenBank/DDBJ whole genome shotgun (WGS) entry which is preliminary data.</text>
</comment>
<evidence type="ECO:0000256" key="3">
    <source>
        <dbReference type="ARBA" id="ARBA00023143"/>
    </source>
</evidence>
<dbReference type="AlphaFoldDB" id="W6MDJ1"/>
<dbReference type="NCBIfam" id="TIGR02490">
    <property type="entry name" value="flgF"/>
    <property type="match status" value="1"/>
</dbReference>
<dbReference type="InterPro" id="IPR012836">
    <property type="entry name" value="FlgF"/>
</dbReference>
<dbReference type="InterPro" id="IPR020013">
    <property type="entry name" value="Flagellar_FlgE/F/G"/>
</dbReference>
<keyword evidence="3 6" id="KW-0975">Bacterial flagellum</keyword>
<evidence type="ECO:0000256" key="1">
    <source>
        <dbReference type="ARBA" id="ARBA00004117"/>
    </source>
</evidence>
<dbReference type="GO" id="GO:0030694">
    <property type="term" value="C:bacterial-type flagellum basal body, rod"/>
    <property type="evidence" value="ECO:0007669"/>
    <property type="project" value="UniProtKB-UniRule"/>
</dbReference>
<reference evidence="10" key="2">
    <citation type="submission" date="2014-03" db="EMBL/GenBank/DDBJ databases">
        <title>Candidatus Competibacter-lineage genomes retrieved from metagenomes reveal functional metabolic diversity.</title>
        <authorList>
            <person name="McIlroy S.J."/>
            <person name="Albertsen M."/>
            <person name="Andresen E.K."/>
            <person name="Saunders A.M."/>
            <person name="Kristiansen R."/>
            <person name="Stokholm-Bjerregaard M."/>
            <person name="Nielsen K.L."/>
            <person name="Nielsen P.H."/>
        </authorList>
    </citation>
    <scope>NUCLEOTIDE SEQUENCE</scope>
    <source>
        <strain evidence="10">Run_A_D11</strain>
    </source>
</reference>
<dbReference type="NCBIfam" id="TIGR03506">
    <property type="entry name" value="FlgEFG_subfam"/>
    <property type="match status" value="1"/>
</dbReference>
<feature type="domain" description="Flagellar hook protein FlgE/F/G-like D1" evidence="9">
    <location>
        <begin position="83"/>
        <end position="147"/>
    </location>
</feature>